<sequence length="314" mass="33666">MALMEEKFADKKDKKRRVVSTGSAVDITGLKRHPLKNQAFVPLGQSTGSGSSIGGAKMGKGSYIIMAALPDATGQSDLSTLRMDFACFESFDAKTDKVDTDFYRAGKATASTAFASRRSVLPALSNPASSSGSIACASLTTEAFAECGHVVQGCDSAETALAYARVAASSEFRDIKCMDLAPVDETDPAEAGATTGISVLRCTPKDRMQKGMPWSVKSMERYEPRQSILSMYLKGKGEELLPESSAYIVIVAKTGDQRADDRPDPSTLKAFHCNANQYTILVEYGAQISHKGYPRDCALLEFEQGLGVVHIPAF</sequence>
<name>A0ACC2XN54_9TREE</name>
<organism evidence="1 2">
    <name type="scientific">Naganishia vaughanmartiniae</name>
    <dbReference type="NCBI Taxonomy" id="1424756"/>
    <lineage>
        <taxon>Eukaryota</taxon>
        <taxon>Fungi</taxon>
        <taxon>Dikarya</taxon>
        <taxon>Basidiomycota</taxon>
        <taxon>Agaricomycotina</taxon>
        <taxon>Tremellomycetes</taxon>
        <taxon>Filobasidiales</taxon>
        <taxon>Filobasidiaceae</taxon>
        <taxon>Naganishia</taxon>
    </lineage>
</organism>
<gene>
    <name evidence="1" type="ORF">QFC22_000461</name>
</gene>
<evidence type="ECO:0000313" key="2">
    <source>
        <dbReference type="Proteomes" id="UP001243375"/>
    </source>
</evidence>
<reference evidence="1" key="1">
    <citation type="submission" date="2023-04" db="EMBL/GenBank/DDBJ databases">
        <title>Draft Genome sequencing of Naganishia species isolated from polar environments using Oxford Nanopore Technology.</title>
        <authorList>
            <person name="Leo P."/>
            <person name="Venkateswaran K."/>
        </authorList>
    </citation>
    <scope>NUCLEOTIDE SEQUENCE</scope>
    <source>
        <strain evidence="1">MNA-CCFEE 5425</strain>
    </source>
</reference>
<dbReference type="Proteomes" id="UP001243375">
    <property type="component" value="Unassembled WGS sequence"/>
</dbReference>
<comment type="caution">
    <text evidence="1">The sequence shown here is derived from an EMBL/GenBank/DDBJ whole genome shotgun (WGS) entry which is preliminary data.</text>
</comment>
<proteinExistence type="predicted"/>
<keyword evidence="2" id="KW-1185">Reference proteome</keyword>
<accession>A0ACC2XN54</accession>
<dbReference type="EMBL" id="JASBWU010000001">
    <property type="protein sequence ID" value="KAJ9125500.1"/>
    <property type="molecule type" value="Genomic_DNA"/>
</dbReference>
<evidence type="ECO:0000313" key="1">
    <source>
        <dbReference type="EMBL" id="KAJ9125500.1"/>
    </source>
</evidence>
<protein>
    <submittedName>
        <fullName evidence="1">Uncharacterized protein</fullName>
    </submittedName>
</protein>